<dbReference type="Proteomes" id="UP000642993">
    <property type="component" value="Unassembled WGS sequence"/>
</dbReference>
<evidence type="ECO:0000313" key="2">
    <source>
        <dbReference type="EMBL" id="MBD8506273.1"/>
    </source>
</evidence>
<proteinExistence type="predicted"/>
<name>A0A927JBJ0_9ACTN</name>
<dbReference type="InterPro" id="IPR005152">
    <property type="entry name" value="Lipase_secreted"/>
</dbReference>
<dbReference type="PANTHER" id="PTHR34853:SF1">
    <property type="entry name" value="LIPASE 5"/>
    <property type="match status" value="1"/>
</dbReference>
<dbReference type="PANTHER" id="PTHR34853">
    <property type="match status" value="1"/>
</dbReference>
<comment type="caution">
    <text evidence="2">The sequence shown here is derived from an EMBL/GenBank/DDBJ whole genome shotgun (WGS) entry which is preliminary data.</text>
</comment>
<accession>A0A927JBJ0</accession>
<dbReference type="AlphaFoldDB" id="A0A927JBJ0"/>
<keyword evidence="3" id="KW-1185">Reference proteome</keyword>
<dbReference type="GO" id="GO:0016042">
    <property type="term" value="P:lipid catabolic process"/>
    <property type="evidence" value="ECO:0007669"/>
    <property type="project" value="InterPro"/>
</dbReference>
<dbReference type="InterPro" id="IPR029058">
    <property type="entry name" value="AB_hydrolase_fold"/>
</dbReference>
<reference evidence="2" key="1">
    <citation type="submission" date="2020-09" db="EMBL/GenBank/DDBJ databases">
        <title>Hoyosella lacisalsi sp. nov., a halotolerant actinobacterium isolated from soil of Lake Gudzhirganskoe.</title>
        <authorList>
            <person name="Yang Q."/>
            <person name="Guo P.Y."/>
            <person name="Liu S.W."/>
            <person name="Li F.N."/>
            <person name="Sun C.H."/>
        </authorList>
    </citation>
    <scope>NUCLEOTIDE SEQUENCE</scope>
    <source>
        <strain evidence="2">G463</strain>
    </source>
</reference>
<dbReference type="Pfam" id="PF03583">
    <property type="entry name" value="LIP"/>
    <property type="match status" value="1"/>
</dbReference>
<evidence type="ECO:0000256" key="1">
    <source>
        <dbReference type="SAM" id="SignalP"/>
    </source>
</evidence>
<feature type="chain" id="PRO_5037047078" evidence="1">
    <location>
        <begin position="30"/>
        <end position="378"/>
    </location>
</feature>
<gene>
    <name evidence="2" type="ORF">HT102_07235</name>
</gene>
<keyword evidence="2" id="KW-0378">Hydrolase</keyword>
<protein>
    <submittedName>
        <fullName evidence="2">Alpha/beta hydrolase</fullName>
    </submittedName>
</protein>
<dbReference type="EMBL" id="JACYWE010000003">
    <property type="protein sequence ID" value="MBD8506273.1"/>
    <property type="molecule type" value="Genomic_DNA"/>
</dbReference>
<dbReference type="Gene3D" id="3.40.50.1820">
    <property type="entry name" value="alpha/beta hydrolase"/>
    <property type="match status" value="1"/>
</dbReference>
<keyword evidence="1" id="KW-0732">Signal</keyword>
<evidence type="ECO:0000313" key="3">
    <source>
        <dbReference type="Proteomes" id="UP000642993"/>
    </source>
</evidence>
<dbReference type="GO" id="GO:0004806">
    <property type="term" value="F:triacylglycerol lipase activity"/>
    <property type="evidence" value="ECO:0007669"/>
    <property type="project" value="InterPro"/>
</dbReference>
<dbReference type="SUPFAM" id="SSF53474">
    <property type="entry name" value="alpha/beta-Hydrolases"/>
    <property type="match status" value="1"/>
</dbReference>
<feature type="signal peptide" evidence="1">
    <location>
        <begin position="1"/>
        <end position="29"/>
    </location>
</feature>
<sequence length="378" mass="39446">MKGTPSARACSLAVACALAIGSLAGAPLAASLPVAGELIASSAAPAEQWIPGTARAFRISYWSDGAGEQRSPVSGAVYLPGGAPPPGGWPIIAWAHGTVGLADHCAPSISGRSERDLGYLEAWLDEGYAIVASDYPGLGGPGVHPYLNGRIAAHGVIDAVRAARAAEPALSRSWVAVGQSQGGHAALFTARLAPGRAPELDFRGAVATGAPSQLEALIPALGPWFPEIGQPGLTVFVTYLLASVRASHPEADVDSYLTPLGRSVVADAERLCYSAQRDRVSGIALGSLFSRQLTTVPFFSAVREVVEVPVDGYERPYMIAQGGLDGTVWAPLTEILASRMRAAQQPLTLRYYPAEGHDSTMPASLEDSLPFVRELFRG</sequence>
<dbReference type="PIRSF" id="PIRSF029171">
    <property type="entry name" value="Esterase_LipA"/>
    <property type="match status" value="1"/>
</dbReference>
<dbReference type="RefSeq" id="WP_192038719.1">
    <property type="nucleotide sequence ID" value="NZ_JACYWE010000003.1"/>
</dbReference>
<organism evidence="2 3">
    <name type="scientific">Lolliginicoccus lacisalsi</name>
    <dbReference type="NCBI Taxonomy" id="2742202"/>
    <lineage>
        <taxon>Bacteria</taxon>
        <taxon>Bacillati</taxon>
        <taxon>Actinomycetota</taxon>
        <taxon>Actinomycetes</taxon>
        <taxon>Mycobacteriales</taxon>
        <taxon>Hoyosellaceae</taxon>
        <taxon>Lolliginicoccus</taxon>
    </lineage>
</organism>